<feature type="transmembrane region" description="Helical" evidence="1">
    <location>
        <begin position="71"/>
        <end position="88"/>
    </location>
</feature>
<dbReference type="EMBL" id="FQUW01000051">
    <property type="protein sequence ID" value="SHF67637.1"/>
    <property type="molecule type" value="Genomic_DNA"/>
</dbReference>
<sequence>MFIFLDRIVLSMALLRLLSSSIEFSAAMLMLYFNRVETAFKINSLLALVGPTILLTTTSLGLAGLAGKVSLSSMAIILLGVALIFIGINRM</sequence>
<dbReference type="Proteomes" id="UP000184196">
    <property type="component" value="Unassembled WGS sequence"/>
</dbReference>
<keyword evidence="1" id="KW-0812">Transmembrane</keyword>
<dbReference type="InterPro" id="IPR020390">
    <property type="entry name" value="Uncharacterised_YqhV"/>
</dbReference>
<evidence type="ECO:0008006" key="4">
    <source>
        <dbReference type="Google" id="ProtNLM"/>
    </source>
</evidence>
<keyword evidence="1" id="KW-1133">Transmembrane helix</keyword>
<keyword evidence="1" id="KW-0472">Membrane</keyword>
<feature type="transmembrane region" description="Helical" evidence="1">
    <location>
        <begin position="12"/>
        <end position="33"/>
    </location>
</feature>
<keyword evidence="3" id="KW-1185">Reference proteome</keyword>
<dbReference type="Pfam" id="PF10942">
    <property type="entry name" value="DUF2619"/>
    <property type="match status" value="1"/>
</dbReference>
<dbReference type="AlphaFoldDB" id="A0A1M5DKX9"/>
<dbReference type="OrthoDB" id="1726013at2"/>
<reference evidence="3" key="1">
    <citation type="submission" date="2016-11" db="EMBL/GenBank/DDBJ databases">
        <authorList>
            <person name="Varghese N."/>
            <person name="Submissions S."/>
        </authorList>
    </citation>
    <scope>NUCLEOTIDE SEQUENCE [LARGE SCALE GENOMIC DNA]</scope>
    <source>
        <strain evidence="3">DSM 11792</strain>
    </source>
</reference>
<gene>
    <name evidence="2" type="ORF">SAMN02745218_02856</name>
</gene>
<protein>
    <recommendedName>
        <fullName evidence="4">DUF2619 domain-containing protein</fullName>
    </recommendedName>
</protein>
<evidence type="ECO:0000256" key="1">
    <source>
        <dbReference type="SAM" id="Phobius"/>
    </source>
</evidence>
<dbReference type="RefSeq" id="WP_073167478.1">
    <property type="nucleotide sequence ID" value="NZ_FQUW01000051.1"/>
</dbReference>
<organism evidence="2 3">
    <name type="scientific">Desulfofundulus australicus DSM 11792</name>
    <dbReference type="NCBI Taxonomy" id="1121425"/>
    <lineage>
        <taxon>Bacteria</taxon>
        <taxon>Bacillati</taxon>
        <taxon>Bacillota</taxon>
        <taxon>Clostridia</taxon>
        <taxon>Eubacteriales</taxon>
        <taxon>Peptococcaceae</taxon>
        <taxon>Desulfofundulus</taxon>
    </lineage>
</organism>
<evidence type="ECO:0000313" key="2">
    <source>
        <dbReference type="EMBL" id="SHF67637.1"/>
    </source>
</evidence>
<proteinExistence type="predicted"/>
<name>A0A1M5DKX9_9FIRM</name>
<accession>A0A1M5DKX9</accession>
<feature type="transmembrane region" description="Helical" evidence="1">
    <location>
        <begin position="45"/>
        <end position="65"/>
    </location>
</feature>
<evidence type="ECO:0000313" key="3">
    <source>
        <dbReference type="Proteomes" id="UP000184196"/>
    </source>
</evidence>